<dbReference type="Gene3D" id="1.10.260.40">
    <property type="entry name" value="lambda repressor-like DNA-binding domains"/>
    <property type="match status" value="1"/>
</dbReference>
<protein>
    <submittedName>
        <fullName evidence="2">Transcriptional regulator</fullName>
    </submittedName>
</protein>
<dbReference type="InterPro" id="IPR001387">
    <property type="entry name" value="Cro/C1-type_HTH"/>
</dbReference>
<dbReference type="SMART" id="SM00530">
    <property type="entry name" value="HTH_XRE"/>
    <property type="match status" value="1"/>
</dbReference>
<dbReference type="Pfam" id="PF19054">
    <property type="entry name" value="DUF5753"/>
    <property type="match status" value="1"/>
</dbReference>
<organism evidence="2 3">
    <name type="scientific">Actinokineospora fastidiosa</name>
    <dbReference type="NCBI Taxonomy" id="1816"/>
    <lineage>
        <taxon>Bacteria</taxon>
        <taxon>Bacillati</taxon>
        <taxon>Actinomycetota</taxon>
        <taxon>Actinomycetes</taxon>
        <taxon>Pseudonocardiales</taxon>
        <taxon>Pseudonocardiaceae</taxon>
        <taxon>Actinokineospora</taxon>
    </lineage>
</organism>
<dbReference type="GO" id="GO:0003677">
    <property type="term" value="F:DNA binding"/>
    <property type="evidence" value="ECO:0007669"/>
    <property type="project" value="InterPro"/>
</dbReference>
<dbReference type="RefSeq" id="WP_189211639.1">
    <property type="nucleotide sequence ID" value="NZ_BMRB01000002.1"/>
</dbReference>
<dbReference type="AlphaFoldDB" id="A0A918GKE5"/>
<reference evidence="2" key="2">
    <citation type="submission" date="2020-09" db="EMBL/GenBank/DDBJ databases">
        <authorList>
            <person name="Sun Q."/>
            <person name="Ohkuma M."/>
        </authorList>
    </citation>
    <scope>NUCLEOTIDE SEQUENCE</scope>
    <source>
        <strain evidence="2">JCM 3276</strain>
    </source>
</reference>
<name>A0A918GKE5_9PSEU</name>
<sequence length="289" mass="31925">MTAIQTSARRRELGDELRTAREAAGVSGMKLAAMLGWSNSKLSRVERGLNRCTGTEAAILLGYLRAKPETVERIVRLCEDDRPGPWVQPASNRVSDQLRTLIMHETTATLIYCLEINRVPGLLQTEEYARSMIRGTGLVPEDGIEPRVAGRLARQSLVRGPDSPTFVFYLHEHALRLPIGGPAAMHEQLLQLLLTSSQDGCAVRVIPESLGPHAGMGGPFTYMQFADHDPVVYVETQNRCLFLEQPGDIASYRLVLGKLGEQALSARDSRFILSEYADYYDKLEAGNGD</sequence>
<keyword evidence="3" id="KW-1185">Reference proteome</keyword>
<evidence type="ECO:0000259" key="1">
    <source>
        <dbReference type="PROSITE" id="PS50943"/>
    </source>
</evidence>
<dbReference type="PROSITE" id="PS50943">
    <property type="entry name" value="HTH_CROC1"/>
    <property type="match status" value="1"/>
</dbReference>
<comment type="caution">
    <text evidence="2">The sequence shown here is derived from an EMBL/GenBank/DDBJ whole genome shotgun (WGS) entry which is preliminary data.</text>
</comment>
<evidence type="ECO:0000313" key="2">
    <source>
        <dbReference type="EMBL" id="GGS38943.1"/>
    </source>
</evidence>
<dbReference type="CDD" id="cd00093">
    <property type="entry name" value="HTH_XRE"/>
    <property type="match status" value="1"/>
</dbReference>
<dbReference type="EMBL" id="BMRB01000002">
    <property type="protein sequence ID" value="GGS38943.1"/>
    <property type="molecule type" value="Genomic_DNA"/>
</dbReference>
<feature type="domain" description="HTH cro/C1-type" evidence="1">
    <location>
        <begin position="17"/>
        <end position="71"/>
    </location>
</feature>
<dbReference type="InterPro" id="IPR043917">
    <property type="entry name" value="DUF5753"/>
</dbReference>
<reference evidence="2" key="1">
    <citation type="journal article" date="2014" name="Int. J. Syst. Evol. Microbiol.">
        <title>Complete genome sequence of Corynebacterium casei LMG S-19264T (=DSM 44701T), isolated from a smear-ripened cheese.</title>
        <authorList>
            <consortium name="US DOE Joint Genome Institute (JGI-PGF)"/>
            <person name="Walter F."/>
            <person name="Albersmeier A."/>
            <person name="Kalinowski J."/>
            <person name="Ruckert C."/>
        </authorList>
    </citation>
    <scope>NUCLEOTIDE SEQUENCE</scope>
    <source>
        <strain evidence="2">JCM 3276</strain>
    </source>
</reference>
<proteinExistence type="predicted"/>
<gene>
    <name evidence="2" type="ORF">GCM10010171_37360</name>
</gene>
<dbReference type="InterPro" id="IPR010982">
    <property type="entry name" value="Lambda_DNA-bd_dom_sf"/>
</dbReference>
<evidence type="ECO:0000313" key="3">
    <source>
        <dbReference type="Proteomes" id="UP000660680"/>
    </source>
</evidence>
<dbReference type="Pfam" id="PF13560">
    <property type="entry name" value="HTH_31"/>
    <property type="match status" value="1"/>
</dbReference>
<accession>A0A918GKE5</accession>
<dbReference type="SUPFAM" id="SSF47413">
    <property type="entry name" value="lambda repressor-like DNA-binding domains"/>
    <property type="match status" value="1"/>
</dbReference>
<dbReference type="Proteomes" id="UP000660680">
    <property type="component" value="Unassembled WGS sequence"/>
</dbReference>